<dbReference type="GO" id="GO:0006355">
    <property type="term" value="P:regulation of DNA-templated transcription"/>
    <property type="evidence" value="ECO:0007669"/>
    <property type="project" value="InterPro"/>
</dbReference>
<evidence type="ECO:0000256" key="5">
    <source>
        <dbReference type="ARBA" id="ARBA00022741"/>
    </source>
</evidence>
<dbReference type="FunFam" id="3.40.50.2300:FF:000018">
    <property type="entry name" value="DNA-binding transcriptional regulator NtrC"/>
    <property type="match status" value="1"/>
</dbReference>
<dbReference type="SUPFAM" id="SSF46689">
    <property type="entry name" value="Homeodomain-like"/>
    <property type="match status" value="1"/>
</dbReference>
<keyword evidence="10" id="KW-0804">Transcription</keyword>
<dbReference type="Gene3D" id="3.40.50.300">
    <property type="entry name" value="P-loop containing nucleotide triphosphate hydrolases"/>
    <property type="match status" value="1"/>
</dbReference>
<dbReference type="PROSITE" id="PS50045">
    <property type="entry name" value="SIGMA54_INTERACT_4"/>
    <property type="match status" value="1"/>
</dbReference>
<dbReference type="Gene3D" id="1.10.8.60">
    <property type="match status" value="1"/>
</dbReference>
<comment type="caution">
    <text evidence="15">The sequence shown here is derived from an EMBL/GenBank/DDBJ whole genome shotgun (WGS) entry which is preliminary data.</text>
</comment>
<reference evidence="16" key="1">
    <citation type="journal article" date="2017" name="Appl. Environ. Microbiol.">
        <title>Genomic Analysis of Calderihabitans maritimus KKC1, a Thermophilic, Hydrogenogenic, Carboxydotrophic Bacterium Isolated from Marine Sediment.</title>
        <authorList>
            <person name="Omae K."/>
            <person name="Yoneda Y."/>
            <person name="Fukuyama Y."/>
            <person name="Yoshida T."/>
            <person name="Sako Y."/>
        </authorList>
    </citation>
    <scope>NUCLEOTIDE SEQUENCE [LARGE SCALE GENOMIC DNA]</scope>
    <source>
        <strain evidence="16">KKC1</strain>
    </source>
</reference>
<sequence length="468" mass="53346">MAVETPLILVADDEEHMRSLLVEVLKRWGYRVITAASGAEALEQCRENQVNLAILDVKMPGMSGIEVTKRLKERYPEIAVIILTAYATVRNAVEAMKLGAFDYLTKPFQMDELRLAVEKALTMHRLTAENKVLRSKLALREKFDDFVGYSNVMQQVFQRVAKVAPTDCTVLILGESGTGKSLLARLIHEASSRHQERFVTVNCAALPESLVESELFGYEKGAFTGAATRKPGKFELAHKGTLFLDEISTMSLSAQAKLLNVLQEPKFERIGGTETITVDTRVIAATNRDLKEMVQQGKFREDLYFRLNVVPIELPPLRKRREDIPYLVEYFLRKFNEKFGVEPKTISKEALKLLMSYDWPGNVRELENTVKRMVILSEGKEINTEDLPEHLSREAQRSGVTWEEGDCLDSIMSRIEREVIIEVLSRCNWKRTEAARKLKISRRSLYNKMARLNIIPEKEKKLTRNHGG</sequence>
<dbReference type="PANTHER" id="PTHR32071">
    <property type="entry name" value="TRANSCRIPTIONAL REGULATORY PROTEIN"/>
    <property type="match status" value="1"/>
</dbReference>
<evidence type="ECO:0000259" key="13">
    <source>
        <dbReference type="PROSITE" id="PS50045"/>
    </source>
</evidence>
<dbReference type="InterPro" id="IPR002197">
    <property type="entry name" value="HTH_Fis"/>
</dbReference>
<feature type="modified residue" description="4-aspartylphosphate" evidence="12">
    <location>
        <position position="56"/>
    </location>
</feature>
<dbReference type="FunFam" id="1.10.8.60:FF:000014">
    <property type="entry name" value="DNA-binding transcriptional regulator NtrC"/>
    <property type="match status" value="1"/>
</dbReference>
<dbReference type="SUPFAM" id="SSF52540">
    <property type="entry name" value="P-loop containing nucleoside triphosphate hydrolases"/>
    <property type="match status" value="1"/>
</dbReference>
<organism evidence="15 16">
    <name type="scientific">Calderihabitans maritimus</name>
    <dbReference type="NCBI Taxonomy" id="1246530"/>
    <lineage>
        <taxon>Bacteria</taxon>
        <taxon>Bacillati</taxon>
        <taxon>Bacillota</taxon>
        <taxon>Clostridia</taxon>
        <taxon>Neomoorellales</taxon>
        <taxon>Calderihabitantaceae</taxon>
        <taxon>Calderihabitans</taxon>
    </lineage>
</organism>
<dbReference type="GO" id="GO:0000160">
    <property type="term" value="P:phosphorelay signal transduction system"/>
    <property type="evidence" value="ECO:0007669"/>
    <property type="project" value="InterPro"/>
</dbReference>
<dbReference type="Proteomes" id="UP000197032">
    <property type="component" value="Unassembled WGS sequence"/>
</dbReference>
<comment type="subcellular location">
    <subcellularLocation>
        <location evidence="1">Cytoplasm</location>
    </subcellularLocation>
</comment>
<comment type="function">
    <text evidence="11">May play the central regulatory role in sporulation. It may be an element of the effector pathway responsible for the activation of sporulation genes in response to nutritional stress. Spo0A may act in concert with spo0H (a sigma factor) to control the expression of some genes that are critical to the sporulation process.</text>
</comment>
<dbReference type="SUPFAM" id="SSF52172">
    <property type="entry name" value="CheY-like"/>
    <property type="match status" value="1"/>
</dbReference>
<evidence type="ECO:0000256" key="11">
    <source>
        <dbReference type="ARBA" id="ARBA00024867"/>
    </source>
</evidence>
<dbReference type="InterPro" id="IPR002078">
    <property type="entry name" value="Sigma_54_int"/>
</dbReference>
<dbReference type="FunFam" id="3.40.50.300:FF:000006">
    <property type="entry name" value="DNA-binding transcriptional regulator NtrC"/>
    <property type="match status" value="1"/>
</dbReference>
<protein>
    <recommendedName>
        <fullName evidence="2">Stage 0 sporulation protein A homolog</fullName>
    </recommendedName>
</protein>
<gene>
    <name evidence="15" type="ORF">KKC1_30630</name>
</gene>
<dbReference type="GO" id="GO:0043565">
    <property type="term" value="F:sequence-specific DNA binding"/>
    <property type="evidence" value="ECO:0007669"/>
    <property type="project" value="InterPro"/>
</dbReference>
<evidence type="ECO:0000259" key="14">
    <source>
        <dbReference type="PROSITE" id="PS50110"/>
    </source>
</evidence>
<evidence type="ECO:0000256" key="7">
    <source>
        <dbReference type="ARBA" id="ARBA00023015"/>
    </source>
</evidence>
<dbReference type="RefSeq" id="WP_238134319.1">
    <property type="nucleotide sequence ID" value="NZ_BDGJ01000195.1"/>
</dbReference>
<dbReference type="SMART" id="SM00382">
    <property type="entry name" value="AAA"/>
    <property type="match status" value="1"/>
</dbReference>
<evidence type="ECO:0000256" key="9">
    <source>
        <dbReference type="ARBA" id="ARBA00023159"/>
    </source>
</evidence>
<dbReference type="AlphaFoldDB" id="A0A1Z5HWM8"/>
<keyword evidence="5" id="KW-0547">Nucleotide-binding</keyword>
<dbReference type="InterPro" id="IPR001789">
    <property type="entry name" value="Sig_transdc_resp-reg_receiver"/>
</dbReference>
<keyword evidence="4 12" id="KW-0597">Phosphoprotein</keyword>
<evidence type="ECO:0000313" key="15">
    <source>
        <dbReference type="EMBL" id="GAW93942.1"/>
    </source>
</evidence>
<dbReference type="EMBL" id="BDGJ01000195">
    <property type="protein sequence ID" value="GAW93942.1"/>
    <property type="molecule type" value="Genomic_DNA"/>
</dbReference>
<dbReference type="SMART" id="SM00448">
    <property type="entry name" value="REC"/>
    <property type="match status" value="1"/>
</dbReference>
<keyword evidence="6" id="KW-0067">ATP-binding</keyword>
<dbReference type="PROSITE" id="PS00688">
    <property type="entry name" value="SIGMA54_INTERACT_3"/>
    <property type="match status" value="1"/>
</dbReference>
<dbReference type="InterPro" id="IPR009057">
    <property type="entry name" value="Homeodomain-like_sf"/>
</dbReference>
<keyword evidence="16" id="KW-1185">Reference proteome</keyword>
<evidence type="ECO:0000256" key="6">
    <source>
        <dbReference type="ARBA" id="ARBA00022840"/>
    </source>
</evidence>
<dbReference type="PROSITE" id="PS00675">
    <property type="entry name" value="SIGMA54_INTERACT_1"/>
    <property type="match status" value="1"/>
</dbReference>
<dbReference type="InterPro" id="IPR011006">
    <property type="entry name" value="CheY-like_superfamily"/>
</dbReference>
<evidence type="ECO:0000256" key="2">
    <source>
        <dbReference type="ARBA" id="ARBA00018672"/>
    </source>
</evidence>
<proteinExistence type="predicted"/>
<dbReference type="Pfam" id="PF25601">
    <property type="entry name" value="AAA_lid_14"/>
    <property type="match status" value="1"/>
</dbReference>
<dbReference type="Gene3D" id="1.10.10.60">
    <property type="entry name" value="Homeodomain-like"/>
    <property type="match status" value="1"/>
</dbReference>
<dbReference type="InterPro" id="IPR025943">
    <property type="entry name" value="Sigma_54_int_dom_ATP-bd_2"/>
</dbReference>
<dbReference type="PRINTS" id="PR01590">
    <property type="entry name" value="HTHFIS"/>
</dbReference>
<evidence type="ECO:0000256" key="4">
    <source>
        <dbReference type="ARBA" id="ARBA00022553"/>
    </source>
</evidence>
<keyword evidence="9" id="KW-0010">Activator</keyword>
<dbReference type="PROSITE" id="PS50110">
    <property type="entry name" value="RESPONSE_REGULATORY"/>
    <property type="match status" value="1"/>
</dbReference>
<dbReference type="PROSITE" id="PS00676">
    <property type="entry name" value="SIGMA54_INTERACT_2"/>
    <property type="match status" value="1"/>
</dbReference>
<keyword evidence="3" id="KW-0963">Cytoplasm</keyword>
<name>A0A1Z5HWM8_9FIRM</name>
<dbReference type="InterPro" id="IPR025662">
    <property type="entry name" value="Sigma_54_int_dom_ATP-bd_1"/>
</dbReference>
<dbReference type="InterPro" id="IPR025944">
    <property type="entry name" value="Sigma_54_int_dom_CS"/>
</dbReference>
<dbReference type="GO" id="GO:0005737">
    <property type="term" value="C:cytoplasm"/>
    <property type="evidence" value="ECO:0007669"/>
    <property type="project" value="UniProtKB-SubCell"/>
</dbReference>
<dbReference type="Pfam" id="PF00072">
    <property type="entry name" value="Response_reg"/>
    <property type="match status" value="1"/>
</dbReference>
<keyword evidence="8" id="KW-0238">DNA-binding</keyword>
<dbReference type="InterPro" id="IPR027417">
    <property type="entry name" value="P-loop_NTPase"/>
</dbReference>
<feature type="domain" description="Sigma-54 factor interaction" evidence="13">
    <location>
        <begin position="146"/>
        <end position="375"/>
    </location>
</feature>
<evidence type="ECO:0000256" key="10">
    <source>
        <dbReference type="ARBA" id="ARBA00023163"/>
    </source>
</evidence>
<evidence type="ECO:0000256" key="1">
    <source>
        <dbReference type="ARBA" id="ARBA00004496"/>
    </source>
</evidence>
<evidence type="ECO:0000256" key="3">
    <source>
        <dbReference type="ARBA" id="ARBA00022490"/>
    </source>
</evidence>
<accession>A0A1Z5HWM8</accession>
<evidence type="ECO:0000256" key="8">
    <source>
        <dbReference type="ARBA" id="ARBA00023125"/>
    </source>
</evidence>
<evidence type="ECO:0000256" key="12">
    <source>
        <dbReference type="PROSITE-ProRule" id="PRU00169"/>
    </source>
</evidence>
<feature type="domain" description="Response regulatory" evidence="14">
    <location>
        <begin position="7"/>
        <end position="121"/>
    </location>
</feature>
<dbReference type="Pfam" id="PF00158">
    <property type="entry name" value="Sigma54_activat"/>
    <property type="match status" value="1"/>
</dbReference>
<dbReference type="Gene3D" id="3.40.50.2300">
    <property type="match status" value="1"/>
</dbReference>
<dbReference type="GO" id="GO:0005524">
    <property type="term" value="F:ATP binding"/>
    <property type="evidence" value="ECO:0007669"/>
    <property type="project" value="UniProtKB-KW"/>
</dbReference>
<evidence type="ECO:0000313" key="16">
    <source>
        <dbReference type="Proteomes" id="UP000197032"/>
    </source>
</evidence>
<dbReference type="Pfam" id="PF02954">
    <property type="entry name" value="HTH_8"/>
    <property type="match status" value="1"/>
</dbReference>
<dbReference type="CDD" id="cd00009">
    <property type="entry name" value="AAA"/>
    <property type="match status" value="1"/>
</dbReference>
<dbReference type="PANTHER" id="PTHR32071:SF57">
    <property type="entry name" value="C4-DICARBOXYLATE TRANSPORT TRANSCRIPTIONAL REGULATORY PROTEIN DCTD"/>
    <property type="match status" value="1"/>
</dbReference>
<keyword evidence="7" id="KW-0805">Transcription regulation</keyword>
<dbReference type="InterPro" id="IPR058031">
    <property type="entry name" value="AAA_lid_NorR"/>
</dbReference>
<dbReference type="InterPro" id="IPR003593">
    <property type="entry name" value="AAA+_ATPase"/>
</dbReference>